<evidence type="ECO:0000256" key="8">
    <source>
        <dbReference type="ARBA" id="ARBA00047427"/>
    </source>
</evidence>
<proteinExistence type="inferred from homology"/>
<evidence type="ECO:0000256" key="13">
    <source>
        <dbReference type="ARBA" id="ARBA00049221"/>
    </source>
</evidence>
<comment type="catalytic activity">
    <reaction evidence="7">
        <text>12-hexadecanoyloxy-octadecanoate + H2O = 12-hydroxyoctadecanoate + hexadecanoate + H(+)</text>
        <dbReference type="Rhea" id="RHEA:52056"/>
        <dbReference type="ChEBI" id="CHEBI:7896"/>
        <dbReference type="ChEBI" id="CHEBI:15377"/>
        <dbReference type="ChEBI" id="CHEBI:15378"/>
        <dbReference type="ChEBI" id="CHEBI:83677"/>
        <dbReference type="ChEBI" id="CHEBI:84201"/>
    </reaction>
    <physiologicalReaction direction="left-to-right" evidence="7">
        <dbReference type="Rhea" id="RHEA:52057"/>
    </physiologicalReaction>
</comment>
<comment type="catalytic activity">
    <reaction evidence="9">
        <text>9-hexadecanoyloxy-octadecanoate + H2O = 9-hydroxy-octadecanoate + hexadecanoate + H(+)</text>
        <dbReference type="Rhea" id="RHEA:52052"/>
        <dbReference type="ChEBI" id="CHEBI:7896"/>
        <dbReference type="ChEBI" id="CHEBI:15377"/>
        <dbReference type="ChEBI" id="CHEBI:15378"/>
        <dbReference type="ChEBI" id="CHEBI:83670"/>
        <dbReference type="ChEBI" id="CHEBI:136286"/>
    </reaction>
    <physiologicalReaction direction="left-to-right" evidence="9">
        <dbReference type="Rhea" id="RHEA:52053"/>
    </physiologicalReaction>
</comment>
<organism evidence="18 19">
    <name type="scientific">Gadus morhua</name>
    <name type="common">Atlantic cod</name>
    <dbReference type="NCBI Taxonomy" id="8049"/>
    <lineage>
        <taxon>Eukaryota</taxon>
        <taxon>Metazoa</taxon>
        <taxon>Chordata</taxon>
        <taxon>Craniata</taxon>
        <taxon>Vertebrata</taxon>
        <taxon>Euteleostomi</taxon>
        <taxon>Actinopterygii</taxon>
        <taxon>Neopterygii</taxon>
        <taxon>Teleostei</taxon>
        <taxon>Neoteleostei</taxon>
        <taxon>Acanthomorphata</taxon>
        <taxon>Zeiogadaria</taxon>
        <taxon>Gadariae</taxon>
        <taxon>Gadiformes</taxon>
        <taxon>Gadoidei</taxon>
        <taxon>Gadidae</taxon>
        <taxon>Gadus</taxon>
    </lineage>
</organism>
<comment type="catalytic activity">
    <reaction evidence="16">
        <text>12-(9Z-hexadecenoyloxy)-octadecanoate + H2O = 12-hydroxyoctadecanoate + (9Z)-hexadecenoate + H(+)</text>
        <dbReference type="Rhea" id="RHEA:52072"/>
        <dbReference type="ChEBI" id="CHEBI:15377"/>
        <dbReference type="ChEBI" id="CHEBI:15378"/>
        <dbReference type="ChEBI" id="CHEBI:32372"/>
        <dbReference type="ChEBI" id="CHEBI:84201"/>
        <dbReference type="ChEBI" id="CHEBI:136312"/>
    </reaction>
    <physiologicalReaction direction="left-to-right" evidence="16">
        <dbReference type="Rhea" id="RHEA:52073"/>
    </physiologicalReaction>
</comment>
<reference evidence="18" key="1">
    <citation type="submission" date="2019-07" db="EMBL/GenBank/DDBJ databases">
        <authorList>
            <consortium name="Wellcome Sanger Institute Data Sharing"/>
        </authorList>
    </citation>
    <scope>NUCLEOTIDE SEQUENCE [LARGE SCALE GENOMIC DNA]</scope>
</reference>
<comment type="catalytic activity">
    <reaction evidence="1">
        <text>9-(9Z-hexadecenoyloxy)-octadecanoate + H2O = (9Z)-hexadecenoate + 9-hydroxy-octadecanoate + H(+)</text>
        <dbReference type="Rhea" id="RHEA:52068"/>
        <dbReference type="ChEBI" id="CHEBI:15377"/>
        <dbReference type="ChEBI" id="CHEBI:15378"/>
        <dbReference type="ChEBI" id="CHEBI:32372"/>
        <dbReference type="ChEBI" id="CHEBI:136286"/>
        <dbReference type="ChEBI" id="CHEBI:136309"/>
    </reaction>
    <physiologicalReaction direction="left-to-right" evidence="1">
        <dbReference type="Rhea" id="RHEA:52069"/>
    </physiologicalReaction>
</comment>
<keyword evidence="6 17" id="KW-0472">Membrane</keyword>
<gene>
    <name evidence="18" type="primary">adtrp1</name>
</gene>
<evidence type="ECO:0000256" key="6">
    <source>
        <dbReference type="ARBA" id="ARBA00023136"/>
    </source>
</evidence>
<evidence type="ECO:0000313" key="18">
    <source>
        <dbReference type="Ensembl" id="ENSGMOP00000059311.1"/>
    </source>
</evidence>
<comment type="catalytic activity">
    <reaction evidence="14">
        <text>13-(9Z-octadecenoyloxy)-octadecanoate + H2O = 13-hydroxy-octadecanoate + (9Z)-octadecenoate + H(+)</text>
        <dbReference type="Rhea" id="RHEA:52064"/>
        <dbReference type="ChEBI" id="CHEBI:15377"/>
        <dbReference type="ChEBI" id="CHEBI:15378"/>
        <dbReference type="ChEBI" id="CHEBI:30823"/>
        <dbReference type="ChEBI" id="CHEBI:136303"/>
        <dbReference type="ChEBI" id="CHEBI:136304"/>
    </reaction>
    <physiologicalReaction direction="left-to-right" evidence="14">
        <dbReference type="Rhea" id="RHEA:52065"/>
    </physiologicalReaction>
</comment>
<feature type="transmembrane region" description="Helical" evidence="17">
    <location>
        <begin position="166"/>
        <end position="192"/>
    </location>
</feature>
<evidence type="ECO:0000256" key="14">
    <source>
        <dbReference type="ARBA" id="ARBA00049296"/>
    </source>
</evidence>
<comment type="catalytic activity">
    <reaction evidence="10">
        <text>12-octadecanoyloxy-octadecanoate + H2O = 12-hydroxyoctadecanoate + octadecanoate + H(+)</text>
        <dbReference type="Rhea" id="RHEA:52080"/>
        <dbReference type="ChEBI" id="CHEBI:15377"/>
        <dbReference type="ChEBI" id="CHEBI:15378"/>
        <dbReference type="ChEBI" id="CHEBI:25629"/>
        <dbReference type="ChEBI" id="CHEBI:84201"/>
        <dbReference type="ChEBI" id="CHEBI:136330"/>
    </reaction>
    <physiologicalReaction direction="left-to-right" evidence="10">
        <dbReference type="Rhea" id="RHEA:52081"/>
    </physiologicalReaction>
</comment>
<reference evidence="18" key="2">
    <citation type="submission" date="2025-08" db="UniProtKB">
        <authorList>
            <consortium name="Ensembl"/>
        </authorList>
    </citation>
    <scope>IDENTIFICATION</scope>
</reference>
<evidence type="ECO:0000256" key="10">
    <source>
        <dbReference type="ARBA" id="ARBA00048680"/>
    </source>
</evidence>
<keyword evidence="5 17" id="KW-1133">Transmembrane helix</keyword>
<keyword evidence="19" id="KW-1185">Reference proteome</keyword>
<evidence type="ECO:0000256" key="4">
    <source>
        <dbReference type="ARBA" id="ARBA00022692"/>
    </source>
</evidence>
<dbReference type="GeneTree" id="ENSGT00940000158284"/>
<comment type="subcellular location">
    <subcellularLocation>
        <location evidence="2">Endomembrane system</location>
        <topology evidence="2">Multi-pass membrane protein</topology>
    </subcellularLocation>
</comment>
<feature type="transmembrane region" description="Helical" evidence="17">
    <location>
        <begin position="96"/>
        <end position="115"/>
    </location>
</feature>
<dbReference type="Pfam" id="PF04750">
    <property type="entry name" value="Far-17a_AIG1"/>
    <property type="match status" value="1"/>
</dbReference>
<dbReference type="PANTHER" id="PTHR10989:SF17">
    <property type="entry name" value="ANDROGEN-DEPENDENT TFPI-REGULATING PROTEIN"/>
    <property type="match status" value="1"/>
</dbReference>
<comment type="catalytic activity">
    <reaction evidence="15">
        <text>13-(9Z-hexadecenoyloxy)-octadecanoate + H2O = 13-hydroxy-octadecanoate + (9Z)-hexadecenoate + H(+)</text>
        <dbReference type="Rhea" id="RHEA:52076"/>
        <dbReference type="ChEBI" id="CHEBI:15377"/>
        <dbReference type="ChEBI" id="CHEBI:15378"/>
        <dbReference type="ChEBI" id="CHEBI:32372"/>
        <dbReference type="ChEBI" id="CHEBI:136304"/>
        <dbReference type="ChEBI" id="CHEBI:136315"/>
    </reaction>
    <physiologicalReaction direction="left-to-right" evidence="15">
        <dbReference type="Rhea" id="RHEA:52077"/>
    </physiologicalReaction>
</comment>
<evidence type="ECO:0000256" key="2">
    <source>
        <dbReference type="ARBA" id="ARBA00004127"/>
    </source>
</evidence>
<dbReference type="GO" id="GO:0016020">
    <property type="term" value="C:membrane"/>
    <property type="evidence" value="ECO:0007669"/>
    <property type="project" value="InterPro"/>
</dbReference>
<evidence type="ECO:0000256" key="9">
    <source>
        <dbReference type="ARBA" id="ARBA00047863"/>
    </source>
</evidence>
<evidence type="ECO:0000313" key="19">
    <source>
        <dbReference type="Proteomes" id="UP000694546"/>
    </source>
</evidence>
<comment type="catalytic activity">
    <reaction evidence="8">
        <text>13-octadecanoyloxy-octadecanoate + H2O = 13-hydroxy-octadecanoate + octadecanoate + H(+)</text>
        <dbReference type="Rhea" id="RHEA:52084"/>
        <dbReference type="ChEBI" id="CHEBI:15377"/>
        <dbReference type="ChEBI" id="CHEBI:15378"/>
        <dbReference type="ChEBI" id="CHEBI:25629"/>
        <dbReference type="ChEBI" id="CHEBI:136304"/>
        <dbReference type="ChEBI" id="CHEBI:136335"/>
    </reaction>
    <physiologicalReaction direction="left-to-right" evidence="8">
        <dbReference type="Rhea" id="RHEA:52085"/>
    </physiologicalReaction>
</comment>
<evidence type="ECO:0000256" key="17">
    <source>
        <dbReference type="SAM" id="Phobius"/>
    </source>
</evidence>
<dbReference type="OMA" id="IWDRELI"/>
<dbReference type="GO" id="GO:0012505">
    <property type="term" value="C:endomembrane system"/>
    <property type="evidence" value="ECO:0007669"/>
    <property type="project" value="UniProtKB-SubCell"/>
</dbReference>
<comment type="catalytic activity">
    <reaction evidence="11">
        <text>12-(9Z-octadecenoyloxy)-octadecanoate + H2O = 12-hydroxyoctadecanoate + (9Z)-octadecenoate + H(+)</text>
        <dbReference type="Rhea" id="RHEA:52060"/>
        <dbReference type="ChEBI" id="CHEBI:15377"/>
        <dbReference type="ChEBI" id="CHEBI:15378"/>
        <dbReference type="ChEBI" id="CHEBI:30823"/>
        <dbReference type="ChEBI" id="CHEBI:84201"/>
        <dbReference type="ChEBI" id="CHEBI:136302"/>
    </reaction>
    <physiologicalReaction direction="left-to-right" evidence="11">
        <dbReference type="Rhea" id="RHEA:52061"/>
    </physiologicalReaction>
</comment>
<feature type="transmembrane region" description="Helical" evidence="17">
    <location>
        <begin position="55"/>
        <end position="75"/>
    </location>
</feature>
<comment type="similarity">
    <text evidence="3">Belongs to the AIG1 family.</text>
</comment>
<name>A0A8C5CBR9_GADMO</name>
<feature type="transmembrane region" description="Helical" evidence="17">
    <location>
        <begin position="198"/>
        <end position="220"/>
    </location>
</feature>
<protein>
    <submittedName>
        <fullName evidence="18">Androgen dependent TFPI regulating protein 1</fullName>
    </submittedName>
</protein>
<evidence type="ECO:0000256" key="5">
    <source>
        <dbReference type="ARBA" id="ARBA00022989"/>
    </source>
</evidence>
<evidence type="ECO:0000256" key="15">
    <source>
        <dbReference type="ARBA" id="ARBA00049322"/>
    </source>
</evidence>
<dbReference type="InterPro" id="IPR006838">
    <property type="entry name" value="ADTRP_AIG1"/>
</dbReference>
<dbReference type="AlphaFoldDB" id="A0A8C5CBR9"/>
<sequence length="239" mass="27357">MAACVSWVSCLCIHVSISAWYVFALSFYTNLTTSGIDTRKITYGGKWKYLTFLNLVLQTLFFALCVLTDIVNLVFPAKYIRGGGFKSLLVKFRDDLFTMFAFPYATFVFSSFWSIYAVDRELVYPKVIDAIIPHWLNHAMHTIIVPLVLVQMYIQNHAYASRIKGATVMLFSGLLYMSWVLWVHHASGIWVYPFLNKLSLVTILLFFGICAGLQYLLYLLGEKISGRIWGHPGSQKKRC</sequence>
<evidence type="ECO:0000256" key="11">
    <source>
        <dbReference type="ARBA" id="ARBA00048701"/>
    </source>
</evidence>
<dbReference type="Proteomes" id="UP000694546">
    <property type="component" value="Chromosome 1"/>
</dbReference>
<evidence type="ECO:0000256" key="3">
    <source>
        <dbReference type="ARBA" id="ARBA00009300"/>
    </source>
</evidence>
<dbReference type="OrthoDB" id="1898221at2759"/>
<reference evidence="18" key="3">
    <citation type="submission" date="2025-09" db="UniProtKB">
        <authorList>
            <consortium name="Ensembl"/>
        </authorList>
    </citation>
    <scope>IDENTIFICATION</scope>
</reference>
<dbReference type="PANTHER" id="PTHR10989">
    <property type="entry name" value="ANDROGEN-INDUCED PROTEIN 1-RELATED"/>
    <property type="match status" value="1"/>
</dbReference>
<dbReference type="Ensembl" id="ENSGMOT00000024738.1">
    <property type="protein sequence ID" value="ENSGMOP00000059311.1"/>
    <property type="gene ID" value="ENSGMOG00000033011.1"/>
</dbReference>
<comment type="catalytic activity">
    <reaction evidence="12">
        <text>9-(9Z-octadecenoyloxy)-octadecanoate + H2O = 9-hydroxy-octadecanoate + (9Z)-octadecenoate + H(+)</text>
        <dbReference type="Rhea" id="RHEA:52048"/>
        <dbReference type="ChEBI" id="CHEBI:15377"/>
        <dbReference type="ChEBI" id="CHEBI:15378"/>
        <dbReference type="ChEBI" id="CHEBI:30823"/>
        <dbReference type="ChEBI" id="CHEBI:136282"/>
        <dbReference type="ChEBI" id="CHEBI:136286"/>
    </reaction>
    <physiologicalReaction direction="left-to-right" evidence="12">
        <dbReference type="Rhea" id="RHEA:52049"/>
    </physiologicalReaction>
</comment>
<evidence type="ECO:0000256" key="16">
    <source>
        <dbReference type="ARBA" id="ARBA00049428"/>
    </source>
</evidence>
<evidence type="ECO:0000256" key="12">
    <source>
        <dbReference type="ARBA" id="ARBA00048800"/>
    </source>
</evidence>
<evidence type="ECO:0000256" key="7">
    <source>
        <dbReference type="ARBA" id="ARBA00047368"/>
    </source>
</evidence>
<evidence type="ECO:0000256" key="1">
    <source>
        <dbReference type="ARBA" id="ARBA00000923"/>
    </source>
</evidence>
<comment type="catalytic activity">
    <reaction evidence="13">
        <text>9-octadecanoyloxy-octadecanoate + H2O = 9-hydroxy-octadecanoate + octadecanoate + H(+)</text>
        <dbReference type="Rhea" id="RHEA:52096"/>
        <dbReference type="ChEBI" id="CHEBI:15377"/>
        <dbReference type="ChEBI" id="CHEBI:15378"/>
        <dbReference type="ChEBI" id="CHEBI:25629"/>
        <dbReference type="ChEBI" id="CHEBI:136286"/>
        <dbReference type="ChEBI" id="CHEBI:136373"/>
    </reaction>
    <physiologicalReaction direction="left-to-right" evidence="13">
        <dbReference type="Rhea" id="RHEA:52097"/>
    </physiologicalReaction>
</comment>
<feature type="transmembrane region" description="Helical" evidence="17">
    <location>
        <begin position="135"/>
        <end position="154"/>
    </location>
</feature>
<keyword evidence="4 17" id="KW-0812">Transmembrane</keyword>
<accession>A0A8C5CBR9</accession>